<dbReference type="SUPFAM" id="SSF100920">
    <property type="entry name" value="Heat shock protein 70kD (HSP70), peptide-binding domain"/>
    <property type="match status" value="1"/>
</dbReference>
<protein>
    <recommendedName>
        <fullName evidence="6">Heat shock protein 70 family protein</fullName>
    </recommendedName>
</protein>
<organism evidence="4 5">
    <name type="scientific">Prunus dulcis</name>
    <name type="common">Almond</name>
    <name type="synonym">Amygdalus dulcis</name>
    <dbReference type="NCBI Taxonomy" id="3755"/>
    <lineage>
        <taxon>Eukaryota</taxon>
        <taxon>Viridiplantae</taxon>
        <taxon>Streptophyta</taxon>
        <taxon>Embryophyta</taxon>
        <taxon>Tracheophyta</taxon>
        <taxon>Spermatophyta</taxon>
        <taxon>Magnoliopsida</taxon>
        <taxon>eudicotyledons</taxon>
        <taxon>Gunneridae</taxon>
        <taxon>Pentapetalae</taxon>
        <taxon>rosids</taxon>
        <taxon>fabids</taxon>
        <taxon>Rosales</taxon>
        <taxon>Rosaceae</taxon>
        <taxon>Amygdaloideae</taxon>
        <taxon>Amygdaleae</taxon>
        <taxon>Prunus</taxon>
    </lineage>
</organism>
<keyword evidence="2" id="KW-0547">Nucleotide-binding</keyword>
<keyword evidence="5" id="KW-1185">Reference proteome</keyword>
<dbReference type="GO" id="GO:0140662">
    <property type="term" value="F:ATP-dependent protein folding chaperone"/>
    <property type="evidence" value="ECO:0007669"/>
    <property type="project" value="InterPro"/>
</dbReference>
<dbReference type="Gene3D" id="3.90.640.10">
    <property type="entry name" value="Actin, Chain A, domain 4"/>
    <property type="match status" value="1"/>
</dbReference>
<dbReference type="GO" id="GO:0005524">
    <property type="term" value="F:ATP binding"/>
    <property type="evidence" value="ECO:0007669"/>
    <property type="project" value="UniProtKB-KW"/>
</dbReference>
<evidence type="ECO:0000313" key="4">
    <source>
        <dbReference type="EMBL" id="KAI5346399.1"/>
    </source>
</evidence>
<dbReference type="SUPFAM" id="SSF53067">
    <property type="entry name" value="Actin-like ATPase domain"/>
    <property type="match status" value="2"/>
</dbReference>
<dbReference type="AlphaFoldDB" id="A0AAD4WPJ7"/>
<accession>A0AAD4WPJ7</accession>
<dbReference type="InterPro" id="IPR013126">
    <property type="entry name" value="Hsp_70_fam"/>
</dbReference>
<evidence type="ECO:0000256" key="1">
    <source>
        <dbReference type="ARBA" id="ARBA00007381"/>
    </source>
</evidence>
<name>A0AAD4WPJ7_PRUDU</name>
<evidence type="ECO:0000256" key="2">
    <source>
        <dbReference type="ARBA" id="ARBA00022741"/>
    </source>
</evidence>
<dbReference type="Proteomes" id="UP001054821">
    <property type="component" value="Chromosome 2"/>
</dbReference>
<dbReference type="PRINTS" id="PR00301">
    <property type="entry name" value="HEATSHOCK70"/>
</dbReference>
<proteinExistence type="inferred from homology"/>
<gene>
    <name evidence="4" type="ORF">L3X38_014278</name>
</gene>
<dbReference type="Gene3D" id="2.60.34.10">
    <property type="entry name" value="Substrate Binding Domain Of DNAk, Chain A, domain 1"/>
    <property type="match status" value="1"/>
</dbReference>
<dbReference type="Gene3D" id="3.30.30.30">
    <property type="match status" value="1"/>
</dbReference>
<dbReference type="EMBL" id="JAJFAZ020000002">
    <property type="protein sequence ID" value="KAI5346399.1"/>
    <property type="molecule type" value="Genomic_DNA"/>
</dbReference>
<sequence>MAGEENHAIGIDLGMTYSCVAVWLHKHDCVEVIVNDQGNRTTPSIVAFTANERLVSEPAFNQVIRNHTNSIFGTGDKPMIVVTHERQEKQFSAEEISSMVLSKMRDIAEAYLGSTVKNAVITVPAYFNNSQRGGTLDVSLLAIGDGVFEVKAIAGDTHLGGVDFDNRMVSYCVKEFNRKHKLDISGNSKALWMLKIECEKAKKRLSFATTTDFEIDSLHQGIDFHITVTHAKFEQLISDFFDKCMELVHKCLMDAKMNIGRVQDVAVAGGPSRILKVQQVLQNVFNGEKLCKGINPDEAVAYGAAVQAAVLSSVNLFGELENFTLLDVTPLWLGVEVGDEGYVSVIIPRNTRTPVKIKKDGFTTMYDNQRRGRVSMYEGDSTVSLDNNFWVSLSWMKFLQLLRVFLKSEFALLLMPTASKVFMQRTSPSVGRKGLQSIMTEEVVRGLRM</sequence>
<keyword evidence="3" id="KW-0067">ATP-binding</keyword>
<comment type="similarity">
    <text evidence="1">Belongs to the heat shock protein 70 family.</text>
</comment>
<dbReference type="InterPro" id="IPR029047">
    <property type="entry name" value="HSP70_peptide-bd_sf"/>
</dbReference>
<evidence type="ECO:0000256" key="3">
    <source>
        <dbReference type="ARBA" id="ARBA00022840"/>
    </source>
</evidence>
<dbReference type="PANTHER" id="PTHR19375">
    <property type="entry name" value="HEAT SHOCK PROTEIN 70KDA"/>
    <property type="match status" value="1"/>
</dbReference>
<dbReference type="FunFam" id="3.30.420.40:FF:000028">
    <property type="entry name" value="heat shock 70 kDa protein-like"/>
    <property type="match status" value="1"/>
</dbReference>
<comment type="caution">
    <text evidence="4">The sequence shown here is derived from an EMBL/GenBank/DDBJ whole genome shotgun (WGS) entry which is preliminary data.</text>
</comment>
<evidence type="ECO:0000313" key="5">
    <source>
        <dbReference type="Proteomes" id="UP001054821"/>
    </source>
</evidence>
<dbReference type="FunFam" id="3.90.640.10:FF:000010">
    <property type="entry name" value="heat shock 70 kDa protein 14"/>
    <property type="match status" value="1"/>
</dbReference>
<dbReference type="Pfam" id="PF00012">
    <property type="entry name" value="HSP70"/>
    <property type="match status" value="2"/>
</dbReference>
<reference evidence="4 5" key="1">
    <citation type="journal article" date="2022" name="G3 (Bethesda)">
        <title>Whole-genome sequence and methylome profiling of the almond [Prunus dulcis (Mill.) D.A. Webb] cultivar 'Nonpareil'.</title>
        <authorList>
            <person name="D'Amico-Willman K.M."/>
            <person name="Ouma W.Z."/>
            <person name="Meulia T."/>
            <person name="Sideli G.M."/>
            <person name="Gradziel T.M."/>
            <person name="Fresnedo-Ramirez J."/>
        </authorList>
    </citation>
    <scope>NUCLEOTIDE SEQUENCE [LARGE SCALE GENOMIC DNA]</scope>
    <source>
        <strain evidence="4">Clone GOH B32 T37-40</strain>
    </source>
</reference>
<dbReference type="InterPro" id="IPR043129">
    <property type="entry name" value="ATPase_NBD"/>
</dbReference>
<evidence type="ECO:0008006" key="6">
    <source>
        <dbReference type="Google" id="ProtNLM"/>
    </source>
</evidence>
<dbReference type="Gene3D" id="3.30.420.40">
    <property type="match status" value="4"/>
</dbReference>